<keyword evidence="3" id="KW-1185">Reference proteome</keyword>
<gene>
    <name evidence="2" type="ORF">HHU12_26145</name>
</gene>
<accession>A0A7X9RZ96</accession>
<proteinExistence type="predicted"/>
<feature type="domain" description="DinB-like" evidence="1">
    <location>
        <begin position="18"/>
        <end position="145"/>
    </location>
</feature>
<evidence type="ECO:0000259" key="1">
    <source>
        <dbReference type="Pfam" id="PF12867"/>
    </source>
</evidence>
<sequence>MKDTINRLQALSQQGVDFLSTVQSSELLLKEHPEKWSKQEILGHLIDSGINNLQRFTEIQFEEKPFKVVSYNQDELVKANDYQSADLNELLQFFRSINNRILKVMEMQTDESLSFRIELGNGEAADLRFLMIDYVDHLAHHLKQIQGK</sequence>
<organism evidence="2 3">
    <name type="scientific">Flammeovirga aprica JL-4</name>
    <dbReference type="NCBI Taxonomy" id="694437"/>
    <lineage>
        <taxon>Bacteria</taxon>
        <taxon>Pseudomonadati</taxon>
        <taxon>Bacteroidota</taxon>
        <taxon>Cytophagia</taxon>
        <taxon>Cytophagales</taxon>
        <taxon>Flammeovirgaceae</taxon>
        <taxon>Flammeovirga</taxon>
    </lineage>
</organism>
<evidence type="ECO:0000313" key="3">
    <source>
        <dbReference type="Proteomes" id="UP000576082"/>
    </source>
</evidence>
<comment type="caution">
    <text evidence="2">The sequence shown here is derived from an EMBL/GenBank/DDBJ whole genome shotgun (WGS) entry which is preliminary data.</text>
</comment>
<dbReference type="AlphaFoldDB" id="A0A7X9RZ96"/>
<reference evidence="2 3" key="1">
    <citation type="submission" date="2020-04" db="EMBL/GenBank/DDBJ databases">
        <title>Flammeovirga sp. SR4, a novel species isolated from seawater.</title>
        <authorList>
            <person name="Wang X."/>
        </authorList>
    </citation>
    <scope>NUCLEOTIDE SEQUENCE [LARGE SCALE GENOMIC DNA]</scope>
    <source>
        <strain evidence="2 3">ATCC 23126</strain>
    </source>
</reference>
<evidence type="ECO:0000313" key="2">
    <source>
        <dbReference type="EMBL" id="NME71475.1"/>
    </source>
</evidence>
<dbReference type="Pfam" id="PF12867">
    <property type="entry name" value="DinB_2"/>
    <property type="match status" value="1"/>
</dbReference>
<name>A0A7X9RZ96_9BACT</name>
<dbReference type="InterPro" id="IPR034660">
    <property type="entry name" value="DinB/YfiT-like"/>
</dbReference>
<dbReference type="Gene3D" id="1.20.120.450">
    <property type="entry name" value="dinb family like domain"/>
    <property type="match status" value="1"/>
</dbReference>
<dbReference type="EMBL" id="JABANE010000100">
    <property type="protein sequence ID" value="NME71475.1"/>
    <property type="molecule type" value="Genomic_DNA"/>
</dbReference>
<dbReference type="SUPFAM" id="SSF109854">
    <property type="entry name" value="DinB/YfiT-like putative metalloenzymes"/>
    <property type="match status" value="1"/>
</dbReference>
<protein>
    <submittedName>
        <fullName evidence="2">DinB family protein</fullName>
    </submittedName>
</protein>
<dbReference type="RefSeq" id="WP_169659691.1">
    <property type="nucleotide sequence ID" value="NZ_JABANE010000100.1"/>
</dbReference>
<dbReference type="InterPro" id="IPR024775">
    <property type="entry name" value="DinB-like"/>
</dbReference>
<dbReference type="Proteomes" id="UP000576082">
    <property type="component" value="Unassembled WGS sequence"/>
</dbReference>